<feature type="domain" description="Helix-turn-helix" evidence="1">
    <location>
        <begin position="13"/>
        <end position="57"/>
    </location>
</feature>
<dbReference type="InterPro" id="IPR010093">
    <property type="entry name" value="SinI_DNA-bd"/>
</dbReference>
<evidence type="ECO:0000259" key="1">
    <source>
        <dbReference type="Pfam" id="PF12728"/>
    </source>
</evidence>
<dbReference type="InterPro" id="IPR009061">
    <property type="entry name" value="DNA-bd_dom_put_sf"/>
</dbReference>
<proteinExistence type="predicted"/>
<dbReference type="GO" id="GO:0003677">
    <property type="term" value="F:DNA binding"/>
    <property type="evidence" value="ECO:0007669"/>
    <property type="project" value="InterPro"/>
</dbReference>
<gene>
    <name evidence="2" type="ORF">BANT918_02357</name>
</gene>
<dbReference type="SUPFAM" id="SSF46955">
    <property type="entry name" value="Putative DNA-binding domain"/>
    <property type="match status" value="1"/>
</dbReference>
<protein>
    <submittedName>
        <fullName evidence="2">Transcriptional regulator, AlpA family</fullName>
    </submittedName>
</protein>
<dbReference type="Pfam" id="PF12728">
    <property type="entry name" value="HTH_17"/>
    <property type="match status" value="1"/>
</dbReference>
<dbReference type="InterPro" id="IPR041657">
    <property type="entry name" value="HTH_17"/>
</dbReference>
<dbReference type="EMBL" id="FXZD01000007">
    <property type="protein sequence ID" value="SMX97775.1"/>
    <property type="molecule type" value="Genomic_DNA"/>
</dbReference>
<accession>A0A2H1KD67</accession>
<dbReference type="Proteomes" id="UP000234433">
    <property type="component" value="Unassembled WGS sequence"/>
</dbReference>
<dbReference type="OrthoDB" id="4808088at2"/>
<evidence type="ECO:0000313" key="2">
    <source>
        <dbReference type="EMBL" id="SMX97775.1"/>
    </source>
</evidence>
<sequence>MTVLTRRLLNCHEVAEWLGIHFRGVYELRKSGELPAIPIGGSWRFDPDDVQDYINRKKETHA</sequence>
<dbReference type="AlphaFoldDB" id="A0A2H1KD67"/>
<evidence type="ECO:0000313" key="3">
    <source>
        <dbReference type="Proteomes" id="UP000234433"/>
    </source>
</evidence>
<reference evidence="2 3" key="1">
    <citation type="submission" date="2017-03" db="EMBL/GenBank/DDBJ databases">
        <authorList>
            <person name="Afonso C.L."/>
            <person name="Miller P.J."/>
            <person name="Scott M.A."/>
            <person name="Spackman E."/>
            <person name="Goraichik I."/>
            <person name="Dimitrov K.M."/>
            <person name="Suarez D.L."/>
            <person name="Swayne D.E."/>
        </authorList>
    </citation>
    <scope>NUCLEOTIDE SEQUENCE [LARGE SCALE GENOMIC DNA]</scope>
    <source>
        <strain evidence="2 3">CNRZ 918</strain>
    </source>
</reference>
<name>A0A2H1KD67_9MICO</name>
<organism evidence="2 3">
    <name type="scientific">Brevibacterium antiquum CNRZ 918</name>
    <dbReference type="NCBI Taxonomy" id="1255637"/>
    <lineage>
        <taxon>Bacteria</taxon>
        <taxon>Bacillati</taxon>
        <taxon>Actinomycetota</taxon>
        <taxon>Actinomycetes</taxon>
        <taxon>Micrococcales</taxon>
        <taxon>Brevibacteriaceae</taxon>
        <taxon>Brevibacterium</taxon>
    </lineage>
</organism>
<dbReference type="RefSeq" id="WP_101620411.1">
    <property type="nucleotide sequence ID" value="NZ_FXZD01000007.1"/>
</dbReference>
<dbReference type="NCBIfam" id="TIGR01764">
    <property type="entry name" value="excise"/>
    <property type="match status" value="1"/>
</dbReference>